<dbReference type="InterPro" id="IPR051073">
    <property type="entry name" value="ZNRF3_Arkadia_E3_ligases"/>
</dbReference>
<feature type="region of interest" description="Disordered" evidence="13">
    <location>
        <begin position="584"/>
        <end position="676"/>
    </location>
</feature>
<feature type="compositionally biased region" description="Low complexity" evidence="13">
    <location>
        <begin position="485"/>
        <end position="503"/>
    </location>
</feature>
<dbReference type="InterPro" id="IPR029306">
    <property type="entry name" value="RNF111_N"/>
</dbReference>
<feature type="compositionally biased region" description="Basic and acidic residues" evidence="13">
    <location>
        <begin position="50"/>
        <end position="70"/>
    </location>
</feature>
<evidence type="ECO:0000256" key="12">
    <source>
        <dbReference type="PROSITE-ProRule" id="PRU00175"/>
    </source>
</evidence>
<keyword evidence="11" id="KW-0539">Nucleus</keyword>
<dbReference type="InterPro" id="IPR001841">
    <property type="entry name" value="Znf_RING"/>
</dbReference>
<comment type="subcellular location">
    <subcellularLocation>
        <location evidence="2">Nucleus</location>
        <location evidence="2">PML body</location>
    </subcellularLocation>
</comment>
<feature type="compositionally biased region" description="Low complexity" evidence="13">
    <location>
        <begin position="250"/>
        <end position="268"/>
    </location>
</feature>
<evidence type="ECO:0000313" key="16">
    <source>
        <dbReference type="Proteomes" id="UP000694558"/>
    </source>
</evidence>
<feature type="compositionally biased region" description="Low complexity" evidence="13">
    <location>
        <begin position="713"/>
        <end position="722"/>
    </location>
</feature>
<feature type="domain" description="RING-type" evidence="14">
    <location>
        <begin position="931"/>
        <end position="972"/>
    </location>
</feature>
<organism evidence="15 16">
    <name type="scientific">Scophthalmus maximus</name>
    <name type="common">Turbot</name>
    <name type="synonym">Psetta maxima</name>
    <dbReference type="NCBI Taxonomy" id="52904"/>
    <lineage>
        <taxon>Eukaryota</taxon>
        <taxon>Metazoa</taxon>
        <taxon>Chordata</taxon>
        <taxon>Craniata</taxon>
        <taxon>Vertebrata</taxon>
        <taxon>Euteleostomi</taxon>
        <taxon>Actinopterygii</taxon>
        <taxon>Neopterygii</taxon>
        <taxon>Teleostei</taxon>
        <taxon>Neoteleostei</taxon>
        <taxon>Acanthomorphata</taxon>
        <taxon>Carangaria</taxon>
        <taxon>Pleuronectiformes</taxon>
        <taxon>Pleuronectoidei</taxon>
        <taxon>Scophthalmidae</taxon>
        <taxon>Scophthalmus</taxon>
    </lineage>
</organism>
<feature type="compositionally biased region" description="Polar residues" evidence="13">
    <location>
        <begin position="584"/>
        <end position="630"/>
    </location>
</feature>
<feature type="region of interest" description="Disordered" evidence="13">
    <location>
        <begin position="691"/>
        <end position="722"/>
    </location>
</feature>
<evidence type="ECO:0000256" key="7">
    <source>
        <dbReference type="ARBA" id="ARBA00022723"/>
    </source>
</evidence>
<dbReference type="SUPFAM" id="SSF57850">
    <property type="entry name" value="RING/U-box"/>
    <property type="match status" value="1"/>
</dbReference>
<dbReference type="GO" id="GO:0016605">
    <property type="term" value="C:PML body"/>
    <property type="evidence" value="ECO:0007669"/>
    <property type="project" value="UniProtKB-SubCell"/>
</dbReference>
<evidence type="ECO:0000256" key="2">
    <source>
        <dbReference type="ARBA" id="ARBA00004322"/>
    </source>
</evidence>
<evidence type="ECO:0000256" key="8">
    <source>
        <dbReference type="ARBA" id="ARBA00022771"/>
    </source>
</evidence>
<dbReference type="Proteomes" id="UP000694558">
    <property type="component" value="Chromosome 5"/>
</dbReference>
<reference evidence="15" key="2">
    <citation type="submission" date="2025-08" db="UniProtKB">
        <authorList>
            <consortium name="Ensembl"/>
        </authorList>
    </citation>
    <scope>IDENTIFICATION</scope>
</reference>
<evidence type="ECO:0000256" key="9">
    <source>
        <dbReference type="ARBA" id="ARBA00022786"/>
    </source>
</evidence>
<dbReference type="Pfam" id="PF13639">
    <property type="entry name" value="zf-RING_2"/>
    <property type="match status" value="1"/>
</dbReference>
<feature type="region of interest" description="Disordered" evidence="13">
    <location>
        <begin position="250"/>
        <end position="287"/>
    </location>
</feature>
<keyword evidence="7" id="KW-0479">Metal-binding</keyword>
<keyword evidence="6" id="KW-0808">Transferase</keyword>
<keyword evidence="8 12" id="KW-0863">Zinc-finger</keyword>
<evidence type="ECO:0000256" key="4">
    <source>
        <dbReference type="ARBA" id="ARBA00012483"/>
    </source>
</evidence>
<protein>
    <recommendedName>
        <fullName evidence="4">RING-type E3 ubiquitin transferase</fullName>
        <ecNumber evidence="4">2.3.2.27</ecNumber>
    </recommendedName>
</protein>
<evidence type="ECO:0000256" key="3">
    <source>
        <dbReference type="ARBA" id="ARBA00007622"/>
    </source>
</evidence>
<feature type="compositionally biased region" description="Low complexity" evidence="13">
    <location>
        <begin position="393"/>
        <end position="419"/>
    </location>
</feature>
<evidence type="ECO:0000259" key="14">
    <source>
        <dbReference type="PROSITE" id="PS50089"/>
    </source>
</evidence>
<feature type="region of interest" description="Disordered" evidence="13">
    <location>
        <begin position="532"/>
        <end position="551"/>
    </location>
</feature>
<dbReference type="AlphaFoldDB" id="A0A8D2ZDN7"/>
<dbReference type="GO" id="GO:0008270">
    <property type="term" value="F:zinc ion binding"/>
    <property type="evidence" value="ECO:0007669"/>
    <property type="project" value="UniProtKB-KW"/>
</dbReference>
<evidence type="ECO:0000256" key="6">
    <source>
        <dbReference type="ARBA" id="ARBA00022679"/>
    </source>
</evidence>
<feature type="compositionally biased region" description="Basic and acidic residues" evidence="13">
    <location>
        <begin position="103"/>
        <end position="121"/>
    </location>
</feature>
<name>A0A8D2ZDN7_SCOMX</name>
<evidence type="ECO:0000256" key="11">
    <source>
        <dbReference type="ARBA" id="ARBA00023242"/>
    </source>
</evidence>
<feature type="compositionally biased region" description="Polar residues" evidence="13">
    <location>
        <begin position="278"/>
        <end position="287"/>
    </location>
</feature>
<feature type="region of interest" description="Disordered" evidence="13">
    <location>
        <begin position="1"/>
        <end position="227"/>
    </location>
</feature>
<comment type="catalytic activity">
    <reaction evidence="1">
        <text>S-ubiquitinyl-[E2 ubiquitin-conjugating enzyme]-L-cysteine + [acceptor protein]-L-lysine = [E2 ubiquitin-conjugating enzyme]-L-cysteine + N(6)-ubiquitinyl-[acceptor protein]-L-lysine.</text>
        <dbReference type="EC" id="2.3.2.27"/>
    </reaction>
</comment>
<dbReference type="PANTHER" id="PTHR16200">
    <property type="entry name" value="RING ZINC FINGER"/>
    <property type="match status" value="1"/>
</dbReference>
<evidence type="ECO:0000313" key="15">
    <source>
        <dbReference type="Ensembl" id="ENSSMAP00000000541.2"/>
    </source>
</evidence>
<feature type="compositionally biased region" description="Polar residues" evidence="13">
    <location>
        <begin position="658"/>
        <end position="675"/>
    </location>
</feature>
<dbReference type="EC" id="2.3.2.27" evidence="4"/>
<evidence type="ECO:0000256" key="13">
    <source>
        <dbReference type="SAM" id="MobiDB-lite"/>
    </source>
</evidence>
<dbReference type="Pfam" id="PF15303">
    <property type="entry name" value="RNF111_N"/>
    <property type="match status" value="1"/>
</dbReference>
<dbReference type="GO" id="GO:0061630">
    <property type="term" value="F:ubiquitin protein ligase activity"/>
    <property type="evidence" value="ECO:0007669"/>
    <property type="project" value="UniProtKB-EC"/>
</dbReference>
<feature type="compositionally biased region" description="Low complexity" evidence="13">
    <location>
        <begin position="122"/>
        <end position="132"/>
    </location>
</feature>
<evidence type="ECO:0000256" key="5">
    <source>
        <dbReference type="ARBA" id="ARBA00022473"/>
    </source>
</evidence>
<keyword evidence="5" id="KW-0217">Developmental protein</keyword>
<reference evidence="15" key="1">
    <citation type="submission" date="2023-05" db="EMBL/GenBank/DDBJ databases">
        <title>High-quality long-read genome of Scophthalmus maximus.</title>
        <authorList>
            <person name="Lien S."/>
            <person name="Martinez P."/>
        </authorList>
    </citation>
    <scope>NUCLEOTIDE SEQUENCE [LARGE SCALE GENOMIC DNA]</scope>
</reference>
<keyword evidence="9" id="KW-0833">Ubl conjugation pathway</keyword>
<dbReference type="FunFam" id="3.30.40.10:FF:000058">
    <property type="entry name" value="E3 ubiquitin-protein ligase Arkadia isoform X4"/>
    <property type="match status" value="1"/>
</dbReference>
<gene>
    <name evidence="15" type="primary">RNF111</name>
</gene>
<evidence type="ECO:0000256" key="1">
    <source>
        <dbReference type="ARBA" id="ARBA00000900"/>
    </source>
</evidence>
<feature type="compositionally biased region" description="Polar residues" evidence="13">
    <location>
        <begin position="439"/>
        <end position="450"/>
    </location>
</feature>
<dbReference type="Gene3D" id="3.30.40.10">
    <property type="entry name" value="Zinc/RING finger domain, C3HC4 (zinc finger)"/>
    <property type="match status" value="1"/>
</dbReference>
<dbReference type="InterPro" id="IPR013083">
    <property type="entry name" value="Znf_RING/FYVE/PHD"/>
</dbReference>
<dbReference type="GeneTree" id="ENSGT00940000157691"/>
<keyword evidence="10" id="KW-0862">Zinc</keyword>
<evidence type="ECO:0000256" key="10">
    <source>
        <dbReference type="ARBA" id="ARBA00022833"/>
    </source>
</evidence>
<proteinExistence type="inferred from homology"/>
<sequence>MKSEVPSEAPSTQEHLKEPLVNPEPMEAAKSFPNNMEVIGKAGSEFETLCESRHRPLRDTGTHRDSERSLPGRRKRKGQQAGPSDCSLKEGHISESPLASQRPRVELLQHPSEDEHNHESSFSDCASSPSSSLRFGDSDTLSSEDEGEAGATGGQHKAPALTTGGATGHVLRPVLGRTRGNRSHKWVRSEAEPVLLKRPCLSSRRPLHRKRFMKTTPGGGQRTQKQKERLLLQRKKREVIARRKYALLHSTSSSSEELSSDSSSPSSTEAEDELYVDVSSTSSQANSATVATGALDEDVVVIEATPAPAPAVPASEEINVTSTDSEVEIVTVGDGFRSRSVGGLGRIWANSCSQNRLQEPRGRHRLSTVIQPLRQNAGEVVDLTVDEDDLSVVPTTSSSVHPQTVRSSSSSSSHHASTSELNDAPGPSTSCPGSIPESMHTQRPSGSSRIATEGKTGHDDSRPGLSGTAGENPGTAMPRLPSCCQQHSPCGGPSPGHLSLSHSHSSCLQASSSQQTSSLQHSHSNAHHFLHHVHHPAPQPPGTLPFQEPGCPVERPSALPAPCAGIGSTIYHDQQTLPVDLSNSSVRSGANTGASFHGSSTSRPPAFVSQATPGSSQPTVVDSFSSSMVAQPQPQTQPQPCRHYIHPSYGSLARSLHHQPSSACPHSHGNPQLTPQPAPQGDYVIPHTVTFHPPLPSHPSGHAVPPAPPPPLSTHHLSSSSAPLAQHLPADHQALPHHMPALGSSVQRLHQHEMLQRMEVQRRRMMQHPTRAHERPPPHPHRMHPNYGHGHHIHVPQTMSSHPRQPEQRTAWELGIEAGVTMAPYPSGHLHSHLPHYHPPPRLHHFPISFMHTGISDVTYPHIRYISSRMTGFGRTYEDLLHLEERLGTVNRGASQGTIERCTYPHKYKKRKLHGKQDEDEGADEDTEEKCTICLSILEEGEDVRRLPCMHLFHQLCVDQWLLTNKKCPICRVDIEAQLSAES</sequence>
<comment type="similarity">
    <text evidence="3">Belongs to the Arkadia family.</text>
</comment>
<dbReference type="CDD" id="cd16681">
    <property type="entry name" value="RING-H2_RNF111"/>
    <property type="match status" value="1"/>
</dbReference>
<dbReference type="PROSITE" id="PS50089">
    <property type="entry name" value="ZF_RING_2"/>
    <property type="match status" value="1"/>
</dbReference>
<feature type="region of interest" description="Disordered" evidence="13">
    <location>
        <begin position="393"/>
        <end position="503"/>
    </location>
</feature>
<dbReference type="Ensembl" id="ENSSMAT00000000551.2">
    <property type="protein sequence ID" value="ENSSMAP00000000541.2"/>
    <property type="gene ID" value="ENSSMAG00000000341.2"/>
</dbReference>
<accession>A0A8D2ZDN7</accession>
<dbReference type="SMART" id="SM00184">
    <property type="entry name" value="RING"/>
    <property type="match status" value="1"/>
</dbReference>
<feature type="compositionally biased region" description="Low complexity" evidence="13">
    <location>
        <begin position="631"/>
        <end position="640"/>
    </location>
</feature>